<name>A0A7E5VFP5_TRINI</name>
<accession>A0A7E5VFP5</accession>
<keyword evidence="4" id="KW-1185">Reference proteome</keyword>
<dbReference type="OrthoDB" id="7471359at2759"/>
<keyword evidence="3" id="KW-0732">Signal</keyword>
<feature type="compositionally biased region" description="Polar residues" evidence="1">
    <location>
        <begin position="233"/>
        <end position="245"/>
    </location>
</feature>
<keyword evidence="2" id="KW-1133">Transmembrane helix</keyword>
<feature type="signal peptide" evidence="3">
    <location>
        <begin position="1"/>
        <end position="19"/>
    </location>
</feature>
<feature type="compositionally biased region" description="Polar residues" evidence="1">
    <location>
        <begin position="163"/>
        <end position="181"/>
    </location>
</feature>
<dbReference type="GeneID" id="113493368"/>
<dbReference type="RefSeq" id="XP_026727117.1">
    <property type="nucleotide sequence ID" value="XM_026871316.1"/>
</dbReference>
<keyword evidence="2" id="KW-0472">Membrane</keyword>
<feature type="compositionally biased region" description="Polar residues" evidence="1">
    <location>
        <begin position="209"/>
        <end position="220"/>
    </location>
</feature>
<feature type="transmembrane region" description="Helical" evidence="2">
    <location>
        <begin position="94"/>
        <end position="114"/>
    </location>
</feature>
<dbReference type="Proteomes" id="UP000322000">
    <property type="component" value="Chromosome 4"/>
</dbReference>
<evidence type="ECO:0000313" key="5">
    <source>
        <dbReference type="RefSeq" id="XP_026727117.1"/>
    </source>
</evidence>
<reference evidence="5" key="1">
    <citation type="submission" date="2025-08" db="UniProtKB">
        <authorList>
            <consortium name="RefSeq"/>
        </authorList>
    </citation>
    <scope>IDENTIFICATION</scope>
</reference>
<feature type="region of interest" description="Disordered" evidence="1">
    <location>
        <begin position="209"/>
        <end position="289"/>
    </location>
</feature>
<evidence type="ECO:0000256" key="3">
    <source>
        <dbReference type="SAM" id="SignalP"/>
    </source>
</evidence>
<dbReference type="KEGG" id="tnl:113493368"/>
<evidence type="ECO:0000256" key="2">
    <source>
        <dbReference type="SAM" id="Phobius"/>
    </source>
</evidence>
<feature type="compositionally biased region" description="Low complexity" evidence="1">
    <location>
        <begin position="260"/>
        <end position="276"/>
    </location>
</feature>
<proteinExistence type="predicted"/>
<feature type="chain" id="PRO_5028840012" evidence="3">
    <location>
        <begin position="20"/>
        <end position="316"/>
    </location>
</feature>
<protein>
    <submittedName>
        <fullName evidence="5">Uncharacterized protein LOC113493368 isoform X1</fullName>
    </submittedName>
</protein>
<keyword evidence="2" id="KW-0812">Transmembrane</keyword>
<dbReference type="InParanoid" id="A0A7E5VFP5"/>
<dbReference type="AlphaFoldDB" id="A0A7E5VFP5"/>
<gene>
    <name evidence="5" type="primary">LOC113493368</name>
</gene>
<evidence type="ECO:0000313" key="4">
    <source>
        <dbReference type="Proteomes" id="UP000322000"/>
    </source>
</evidence>
<evidence type="ECO:0000256" key="1">
    <source>
        <dbReference type="SAM" id="MobiDB-lite"/>
    </source>
</evidence>
<feature type="compositionally biased region" description="Basic and acidic residues" evidence="1">
    <location>
        <begin position="222"/>
        <end position="232"/>
    </location>
</feature>
<sequence length="316" mass="34101">MVPGYVVFGVFLVILYSLTHENSQFAATASVIRQIWSGGCRLSCRHSALSDGGISGLSGLVDAYREEEARCICEACPCALIENFLISCRPATQVYTYTVGFLVSMIIAVYNTFYDAYRRIISVMQCGASCRRHAQLVDSDANSSENFTLVEEKPKMRVRPKPQTKNASTGPSASVATSAKTYDSEASKTSSSKTTQESLLSALKSSFTSAASSGLRSITPSPKEKTPEERSVSKQPSLPPHSSQTQHAPQPPKAPKPHKPAQSPQPSTPPKTQTISEETLKPKSSVDAKMNCSKCVETGKTCVGGCPNAEKHRKKK</sequence>
<feature type="region of interest" description="Disordered" evidence="1">
    <location>
        <begin position="147"/>
        <end position="195"/>
    </location>
</feature>
<organism evidence="4 5">
    <name type="scientific">Trichoplusia ni</name>
    <name type="common">Cabbage looper</name>
    <dbReference type="NCBI Taxonomy" id="7111"/>
    <lineage>
        <taxon>Eukaryota</taxon>
        <taxon>Metazoa</taxon>
        <taxon>Ecdysozoa</taxon>
        <taxon>Arthropoda</taxon>
        <taxon>Hexapoda</taxon>
        <taxon>Insecta</taxon>
        <taxon>Pterygota</taxon>
        <taxon>Neoptera</taxon>
        <taxon>Endopterygota</taxon>
        <taxon>Lepidoptera</taxon>
        <taxon>Glossata</taxon>
        <taxon>Ditrysia</taxon>
        <taxon>Noctuoidea</taxon>
        <taxon>Noctuidae</taxon>
        <taxon>Plusiinae</taxon>
        <taxon>Trichoplusia</taxon>
    </lineage>
</organism>